<keyword evidence="4" id="KW-0560">Oxidoreductase</keyword>
<keyword evidence="2" id="KW-0285">Flavoprotein</keyword>
<evidence type="ECO:0000256" key="2">
    <source>
        <dbReference type="ARBA" id="ARBA00022630"/>
    </source>
</evidence>
<evidence type="ECO:0000256" key="4">
    <source>
        <dbReference type="ARBA" id="ARBA00023002"/>
    </source>
</evidence>
<keyword evidence="3" id="KW-0274">FAD</keyword>
<dbReference type="GO" id="GO:0022900">
    <property type="term" value="P:electron transport chain"/>
    <property type="evidence" value="ECO:0007669"/>
    <property type="project" value="TreeGrafter"/>
</dbReference>
<evidence type="ECO:0000259" key="5">
    <source>
        <dbReference type="Pfam" id="PF00175"/>
    </source>
</evidence>
<protein>
    <recommendedName>
        <fullName evidence="5">Oxidoreductase FAD/NAD(P)-binding domain-containing protein</fullName>
    </recommendedName>
</protein>
<sequence>MIMSAQACACIVATVLLPPEAWDGGVGFVSKEMIQTYCPAPASDIKILRCGPPPMNKAIAAHLEALGYAPEMQFQF</sequence>
<reference evidence="6 7" key="1">
    <citation type="journal article" date="2023" name="Int. J. Mol. Sci.">
        <title>De Novo Assembly and Annotation of 11 Diverse Shrub Willow (Salix) Genomes Reveals Novel Gene Organization in Sex-Linked Regions.</title>
        <authorList>
            <person name="Hyden B."/>
            <person name="Feng K."/>
            <person name="Yates T.B."/>
            <person name="Jawdy S."/>
            <person name="Cereghino C."/>
            <person name="Smart L.B."/>
            <person name="Muchero W."/>
        </authorList>
    </citation>
    <scope>NUCLEOTIDE SEQUENCE [LARGE SCALE GENOMIC DNA]</scope>
    <source>
        <tissue evidence="6">Shoot tip</tissue>
    </source>
</reference>
<comment type="caution">
    <text evidence="6">The sequence shown here is derived from an EMBL/GenBank/DDBJ whole genome shotgun (WGS) entry which is preliminary data.</text>
</comment>
<dbReference type="SUPFAM" id="SSF52343">
    <property type="entry name" value="Ferredoxin reductase-like, C-terminal NADP-linked domain"/>
    <property type="match status" value="1"/>
</dbReference>
<keyword evidence="7" id="KW-1185">Reference proteome</keyword>
<comment type="cofactor">
    <cofactor evidence="1">
        <name>FAD</name>
        <dbReference type="ChEBI" id="CHEBI:57692"/>
    </cofactor>
</comment>
<proteinExistence type="predicted"/>
<dbReference type="PANTHER" id="PTHR19370:SF184">
    <property type="entry name" value="NADH-CYTOCHROME B5 REDUCTASE-LIKE"/>
    <property type="match status" value="1"/>
</dbReference>
<dbReference type="PANTHER" id="PTHR19370">
    <property type="entry name" value="NADH-CYTOCHROME B5 REDUCTASE"/>
    <property type="match status" value="1"/>
</dbReference>
<evidence type="ECO:0000313" key="7">
    <source>
        <dbReference type="Proteomes" id="UP001162972"/>
    </source>
</evidence>
<gene>
    <name evidence="6" type="ORF">OIU84_017658</name>
</gene>
<evidence type="ECO:0000256" key="1">
    <source>
        <dbReference type="ARBA" id="ARBA00001974"/>
    </source>
</evidence>
<name>A0AAD6L2B7_9ROSI</name>
<accession>A0AAD6L2B7</accession>
<dbReference type="AlphaFoldDB" id="A0AAD6L2B7"/>
<evidence type="ECO:0000256" key="3">
    <source>
        <dbReference type="ARBA" id="ARBA00022827"/>
    </source>
</evidence>
<dbReference type="Proteomes" id="UP001162972">
    <property type="component" value="Chromosome 13"/>
</dbReference>
<dbReference type="InterPro" id="IPR001834">
    <property type="entry name" value="CBR-like"/>
</dbReference>
<dbReference type="EMBL" id="JAPFFJ010000002">
    <property type="protein sequence ID" value="KAJ6433988.1"/>
    <property type="molecule type" value="Genomic_DNA"/>
</dbReference>
<dbReference type="Gene3D" id="3.40.50.80">
    <property type="entry name" value="Nucleotide-binding domain of ferredoxin-NADP reductase (FNR) module"/>
    <property type="match status" value="1"/>
</dbReference>
<dbReference type="InterPro" id="IPR001433">
    <property type="entry name" value="OxRdtase_FAD/NAD-bd"/>
</dbReference>
<evidence type="ECO:0000313" key="6">
    <source>
        <dbReference type="EMBL" id="KAJ6433988.1"/>
    </source>
</evidence>
<organism evidence="6 7">
    <name type="scientific">Salix udensis</name>
    <dbReference type="NCBI Taxonomy" id="889485"/>
    <lineage>
        <taxon>Eukaryota</taxon>
        <taxon>Viridiplantae</taxon>
        <taxon>Streptophyta</taxon>
        <taxon>Embryophyta</taxon>
        <taxon>Tracheophyta</taxon>
        <taxon>Spermatophyta</taxon>
        <taxon>Magnoliopsida</taxon>
        <taxon>eudicotyledons</taxon>
        <taxon>Gunneridae</taxon>
        <taxon>Pentapetalae</taxon>
        <taxon>rosids</taxon>
        <taxon>fabids</taxon>
        <taxon>Malpighiales</taxon>
        <taxon>Salicaceae</taxon>
        <taxon>Saliceae</taxon>
        <taxon>Salix</taxon>
    </lineage>
</organism>
<feature type="domain" description="Oxidoreductase FAD/NAD(P)-binding" evidence="5">
    <location>
        <begin position="11"/>
        <end position="59"/>
    </location>
</feature>
<dbReference type="InterPro" id="IPR039261">
    <property type="entry name" value="FNR_nucleotide-bd"/>
</dbReference>
<dbReference type="GO" id="GO:0004128">
    <property type="term" value="F:cytochrome-b5 reductase activity, acting on NAD(P)H"/>
    <property type="evidence" value="ECO:0007669"/>
    <property type="project" value="TreeGrafter"/>
</dbReference>
<dbReference type="Pfam" id="PF00175">
    <property type="entry name" value="NAD_binding_1"/>
    <property type="match status" value="1"/>
</dbReference>